<feature type="region of interest" description="Disordered" evidence="1">
    <location>
        <begin position="428"/>
        <end position="454"/>
    </location>
</feature>
<protein>
    <submittedName>
        <fullName evidence="3">Inositol 2-dehydrogenase</fullName>
        <ecNumber evidence="3">1.1.1.18</ecNumber>
    </submittedName>
</protein>
<dbReference type="SUPFAM" id="SSF51735">
    <property type="entry name" value="NAD(P)-binding Rossmann-fold domains"/>
    <property type="match status" value="1"/>
</dbReference>
<proteinExistence type="predicted"/>
<dbReference type="EMBL" id="CP042914">
    <property type="protein sequence ID" value="QEG40239.1"/>
    <property type="molecule type" value="Genomic_DNA"/>
</dbReference>
<dbReference type="Proteomes" id="UP000325286">
    <property type="component" value="Chromosome"/>
</dbReference>
<accession>A0A5B9QQQ7</accession>
<feature type="domain" description="Gfo/Idh/MocA-like oxidoreductase N-terminal" evidence="2">
    <location>
        <begin position="56"/>
        <end position="191"/>
    </location>
</feature>
<dbReference type="Gene3D" id="3.30.360.10">
    <property type="entry name" value="Dihydrodipicolinate Reductase, domain 2"/>
    <property type="match status" value="1"/>
</dbReference>
<feature type="compositionally biased region" description="Polar residues" evidence="1">
    <location>
        <begin position="1"/>
        <end position="15"/>
    </location>
</feature>
<dbReference type="PANTHER" id="PTHR43818">
    <property type="entry name" value="BCDNA.GH03377"/>
    <property type="match status" value="1"/>
</dbReference>
<organism evidence="3 4">
    <name type="scientific">Roseimaritima ulvae</name>
    <dbReference type="NCBI Taxonomy" id="980254"/>
    <lineage>
        <taxon>Bacteria</taxon>
        <taxon>Pseudomonadati</taxon>
        <taxon>Planctomycetota</taxon>
        <taxon>Planctomycetia</taxon>
        <taxon>Pirellulales</taxon>
        <taxon>Pirellulaceae</taxon>
        <taxon>Roseimaritima</taxon>
    </lineage>
</organism>
<dbReference type="GO" id="GO:0000166">
    <property type="term" value="F:nucleotide binding"/>
    <property type="evidence" value="ECO:0007669"/>
    <property type="project" value="InterPro"/>
</dbReference>
<dbReference type="InterPro" id="IPR050463">
    <property type="entry name" value="Gfo/Idh/MocA_oxidrdct_glycsds"/>
</dbReference>
<dbReference type="InterPro" id="IPR006311">
    <property type="entry name" value="TAT_signal"/>
</dbReference>
<feature type="region of interest" description="Disordered" evidence="1">
    <location>
        <begin position="1"/>
        <end position="21"/>
    </location>
</feature>
<evidence type="ECO:0000256" key="1">
    <source>
        <dbReference type="SAM" id="MobiDB-lite"/>
    </source>
</evidence>
<evidence type="ECO:0000259" key="2">
    <source>
        <dbReference type="Pfam" id="PF01408"/>
    </source>
</evidence>
<dbReference type="Gene3D" id="3.40.50.720">
    <property type="entry name" value="NAD(P)-binding Rossmann-like Domain"/>
    <property type="match status" value="1"/>
</dbReference>
<dbReference type="GO" id="GO:0050112">
    <property type="term" value="F:inositol 2-dehydrogenase (NAD+) activity"/>
    <property type="evidence" value="ECO:0007669"/>
    <property type="project" value="UniProtKB-EC"/>
</dbReference>
<keyword evidence="4" id="KW-1185">Reference proteome</keyword>
<evidence type="ECO:0000313" key="4">
    <source>
        <dbReference type="Proteomes" id="UP000325286"/>
    </source>
</evidence>
<dbReference type="RefSeq" id="WP_068142528.1">
    <property type="nucleotide sequence ID" value="NZ_CP042914.1"/>
</dbReference>
<dbReference type="Pfam" id="PF01408">
    <property type="entry name" value="GFO_IDH_MocA"/>
    <property type="match status" value="1"/>
</dbReference>
<evidence type="ECO:0000313" key="3">
    <source>
        <dbReference type="EMBL" id="QEG40239.1"/>
    </source>
</evidence>
<dbReference type="InterPro" id="IPR000683">
    <property type="entry name" value="Gfo/Idh/MocA-like_OxRdtase_N"/>
</dbReference>
<dbReference type="PANTHER" id="PTHR43818:SF5">
    <property type="entry name" value="OXIDOREDUCTASE FAMILY PROTEIN"/>
    <property type="match status" value="1"/>
</dbReference>
<dbReference type="OrthoDB" id="253515at2"/>
<dbReference type="PROSITE" id="PS51318">
    <property type="entry name" value="TAT"/>
    <property type="match status" value="1"/>
</dbReference>
<gene>
    <name evidence="3" type="primary">iolG_10</name>
    <name evidence="3" type="ORF">UC8_22460</name>
</gene>
<keyword evidence="3" id="KW-0560">Oxidoreductase</keyword>
<reference evidence="3 4" key="1">
    <citation type="submission" date="2019-08" db="EMBL/GenBank/DDBJ databases">
        <title>Deep-cultivation of Planctomycetes and their phenomic and genomic characterization uncovers novel biology.</title>
        <authorList>
            <person name="Wiegand S."/>
            <person name="Jogler M."/>
            <person name="Boedeker C."/>
            <person name="Pinto D."/>
            <person name="Vollmers J."/>
            <person name="Rivas-Marin E."/>
            <person name="Kohn T."/>
            <person name="Peeters S.H."/>
            <person name="Heuer A."/>
            <person name="Rast P."/>
            <person name="Oberbeckmann S."/>
            <person name="Bunk B."/>
            <person name="Jeske O."/>
            <person name="Meyerdierks A."/>
            <person name="Storesund J.E."/>
            <person name="Kallscheuer N."/>
            <person name="Luecker S."/>
            <person name="Lage O.M."/>
            <person name="Pohl T."/>
            <person name="Merkel B.J."/>
            <person name="Hornburger P."/>
            <person name="Mueller R.-W."/>
            <person name="Bruemmer F."/>
            <person name="Labrenz M."/>
            <person name="Spormann A.M."/>
            <person name="Op den Camp H."/>
            <person name="Overmann J."/>
            <person name="Amann R."/>
            <person name="Jetten M.S.M."/>
            <person name="Mascher T."/>
            <person name="Medema M.H."/>
            <person name="Devos D.P."/>
            <person name="Kaster A.-K."/>
            <person name="Ovreas L."/>
            <person name="Rohde M."/>
            <person name="Galperin M.Y."/>
            <person name="Jogler C."/>
        </authorList>
    </citation>
    <scope>NUCLEOTIDE SEQUENCE [LARGE SCALE GENOMIC DNA]</scope>
    <source>
        <strain evidence="3 4">UC8</strain>
    </source>
</reference>
<name>A0A5B9QQQ7_9BACT</name>
<dbReference type="EC" id="1.1.1.18" evidence="3"/>
<dbReference type="InterPro" id="IPR036291">
    <property type="entry name" value="NAD(P)-bd_dom_sf"/>
</dbReference>
<dbReference type="KEGG" id="rul:UC8_22460"/>
<dbReference type="AlphaFoldDB" id="A0A5B9QQQ7"/>
<dbReference type="SUPFAM" id="SSF55347">
    <property type="entry name" value="Glyceraldehyde-3-phosphate dehydrogenase-like, C-terminal domain"/>
    <property type="match status" value="1"/>
</dbReference>
<sequence length="454" mass="49904">MDKQPLTPTDSSSDATAEPSRRKFIKGSSMLLAGGAIAAHNTSVARGAHAYGSDRIKIGLVGCGGRGRGAAIQALNTDGGEVRLVAMADAFDYQLEDALKTIQGQHPDKVEVSKDNQFTGLEAYQGVMASDCDLVILATPPGFRPLHFDTAINAGKHVFMEKPVATDVAGVRRVLEVGKLAEEKGLAVQVGLQRHHEERYKEIVERVHNGEIGDIVTARAYWNGGGVWVRPRRPEQTELAYQTFNWYYFNWLCGDHINEQHIHNLDVINWVMKGYPVQAQGQGGREVRKGPDHGQIFDHHMIEYTYEGAHNPKMFSQCRHIRGCWNQVAEHVSGTKGFADLSGAKLYDNSGKLLFKSNGSGGGHQQEHHDLFADLRAGKLPNETEYGAKSTMTAILGRMATYSGKVVTWDEAMESNQSLADFDSLKSFDQEAPIQPDADGNYDVPVPGKTKPYV</sequence>